<dbReference type="GO" id="GO:0043161">
    <property type="term" value="P:proteasome-mediated ubiquitin-dependent protein catabolic process"/>
    <property type="evidence" value="ECO:0007669"/>
    <property type="project" value="TreeGrafter"/>
</dbReference>
<keyword evidence="6" id="KW-1133">Transmembrane helix</keyword>
<evidence type="ECO:0000256" key="4">
    <source>
        <dbReference type="ARBA" id="ARBA00022771"/>
    </source>
</evidence>
<dbReference type="CDD" id="cd16476">
    <property type="entry name" value="RING-H2_RNF139-like"/>
    <property type="match status" value="1"/>
</dbReference>
<dbReference type="EMBL" id="CACRXK020004982">
    <property type="protein sequence ID" value="CAB4004724.1"/>
    <property type="molecule type" value="Genomic_DNA"/>
</dbReference>
<dbReference type="Pfam" id="PF13705">
    <property type="entry name" value="TRC8_N"/>
    <property type="match status" value="1"/>
</dbReference>
<evidence type="ECO:0000313" key="9">
    <source>
        <dbReference type="Proteomes" id="UP001152795"/>
    </source>
</evidence>
<dbReference type="Proteomes" id="UP001152795">
    <property type="component" value="Unassembled WGS sequence"/>
</dbReference>
<name>A0A6S7HI07_PARCT</name>
<gene>
    <name evidence="8" type="ORF">PACLA_8A024709</name>
</gene>
<dbReference type="InterPro" id="IPR001841">
    <property type="entry name" value="Znf_RING"/>
</dbReference>
<keyword evidence="7" id="KW-0472">Membrane</keyword>
<keyword evidence="4" id="KW-0863">Zinc-finger</keyword>
<evidence type="ECO:0000256" key="2">
    <source>
        <dbReference type="ARBA" id="ARBA00022692"/>
    </source>
</evidence>
<dbReference type="GO" id="GO:0012505">
    <property type="term" value="C:endomembrane system"/>
    <property type="evidence" value="ECO:0007669"/>
    <property type="project" value="TreeGrafter"/>
</dbReference>
<comment type="subcellular location">
    <subcellularLocation>
        <location evidence="1">Membrane</location>
        <topology evidence="1">Multi-pass membrane protein</topology>
    </subcellularLocation>
</comment>
<keyword evidence="3" id="KW-0479">Metal-binding</keyword>
<dbReference type="InterPro" id="IPR013083">
    <property type="entry name" value="Znf_RING/FYVE/PHD"/>
</dbReference>
<dbReference type="GO" id="GO:0061630">
    <property type="term" value="F:ubiquitin protein ligase activity"/>
    <property type="evidence" value="ECO:0007669"/>
    <property type="project" value="TreeGrafter"/>
</dbReference>
<dbReference type="InterPro" id="IPR025754">
    <property type="entry name" value="TRC8_N_dom"/>
</dbReference>
<dbReference type="InterPro" id="IPR011016">
    <property type="entry name" value="Znf_RING-CH"/>
</dbReference>
<dbReference type="SUPFAM" id="SSF57850">
    <property type="entry name" value="RING/U-box"/>
    <property type="match status" value="1"/>
</dbReference>
<reference evidence="8" key="1">
    <citation type="submission" date="2020-04" db="EMBL/GenBank/DDBJ databases">
        <authorList>
            <person name="Alioto T."/>
            <person name="Alioto T."/>
            <person name="Gomez Garrido J."/>
        </authorList>
    </citation>
    <scope>NUCLEOTIDE SEQUENCE</scope>
    <source>
        <strain evidence="8">A484AB</strain>
    </source>
</reference>
<dbReference type="GO" id="GO:0016020">
    <property type="term" value="C:membrane"/>
    <property type="evidence" value="ECO:0007669"/>
    <property type="project" value="UniProtKB-SubCell"/>
</dbReference>
<keyword evidence="2" id="KW-0812">Transmembrane</keyword>
<evidence type="ECO:0000256" key="1">
    <source>
        <dbReference type="ARBA" id="ARBA00004141"/>
    </source>
</evidence>
<evidence type="ECO:0000256" key="3">
    <source>
        <dbReference type="ARBA" id="ARBA00022723"/>
    </source>
</evidence>
<dbReference type="GO" id="GO:0008270">
    <property type="term" value="F:zinc ion binding"/>
    <property type="evidence" value="ECO:0007669"/>
    <property type="project" value="UniProtKB-KW"/>
</dbReference>
<dbReference type="SMART" id="SM00744">
    <property type="entry name" value="RINGv"/>
    <property type="match status" value="1"/>
</dbReference>
<evidence type="ECO:0000313" key="8">
    <source>
        <dbReference type="EMBL" id="CAB4004724.1"/>
    </source>
</evidence>
<evidence type="ECO:0000256" key="5">
    <source>
        <dbReference type="ARBA" id="ARBA00022833"/>
    </source>
</evidence>
<dbReference type="OrthoDB" id="4348522at2759"/>
<protein>
    <submittedName>
        <fullName evidence="8">RING finger 145</fullName>
    </submittedName>
</protein>
<dbReference type="GO" id="GO:0036503">
    <property type="term" value="P:ERAD pathway"/>
    <property type="evidence" value="ECO:0007669"/>
    <property type="project" value="TreeGrafter"/>
</dbReference>
<organism evidence="8 9">
    <name type="scientific">Paramuricea clavata</name>
    <name type="common">Red gorgonian</name>
    <name type="synonym">Violescent sea-whip</name>
    <dbReference type="NCBI Taxonomy" id="317549"/>
    <lineage>
        <taxon>Eukaryota</taxon>
        <taxon>Metazoa</taxon>
        <taxon>Cnidaria</taxon>
        <taxon>Anthozoa</taxon>
        <taxon>Octocorallia</taxon>
        <taxon>Malacalcyonacea</taxon>
        <taxon>Plexauridae</taxon>
        <taxon>Paramuricea</taxon>
    </lineage>
</organism>
<keyword evidence="5" id="KW-0862">Zinc</keyword>
<dbReference type="PANTHER" id="PTHR22763">
    <property type="entry name" value="RING ZINC FINGER PROTEIN"/>
    <property type="match status" value="1"/>
</dbReference>
<dbReference type="AlphaFoldDB" id="A0A6S7HI07"/>
<keyword evidence="9" id="KW-1185">Reference proteome</keyword>
<evidence type="ECO:0000256" key="7">
    <source>
        <dbReference type="ARBA" id="ARBA00023136"/>
    </source>
</evidence>
<dbReference type="PROSITE" id="PS50089">
    <property type="entry name" value="ZF_RING_2"/>
    <property type="match status" value="1"/>
</dbReference>
<sequence>MAVRETLNKIVKIVDPAMRVPFIFAIDWFLSTFDYSSLYSFCKSSPGLVLLLPLLLIATHDNLLFIYGFFISLEIIIVLAFFTIGDYFPAFQDVILTVDRKKLFLDALILYPSLIFVVGIESALLSNLRTPFFLVVLAIVTGILCKLNYGFMLAFWYFMTCEFFGLHKKLKQSFHEASHLANNFGYLNIFIYYFRIRRIKLVLRLFWLFAVIMNFLFEAHAKLNITWFLICTGAASNTNLRLFGLALWLPEISYTILWIARALLTWSVSHTADDLEPRDMGKALVFYFIASFNSVLDVDIIQRVFFIALMLFITFSYILQSVFKLCDETLKALSTSLHNNLLAHIRAIALTLSLIWVLLYTSWMFCTLFSFRVWQLVVVSSNVVTAVQAMGSLAIYALFVYDLKSLNKLEQLDDWVYYLNAVSNSLEFSSAFLVLSFGVWDVFHGSWSIFGLVVIVIHTYYNVWLTARNGWKVFLSRRTAVTKLNRLADATQDQLKDLQDLCAICFDSMSSAKITQCGHYFHSNCLRKWLYIQSSCPLCHQDVLISSNEED</sequence>
<evidence type="ECO:0000256" key="6">
    <source>
        <dbReference type="ARBA" id="ARBA00022989"/>
    </source>
</evidence>
<dbReference type="Gene3D" id="3.30.40.10">
    <property type="entry name" value="Zinc/RING finger domain, C3HC4 (zinc finger)"/>
    <property type="match status" value="1"/>
</dbReference>
<comment type="caution">
    <text evidence="8">The sequence shown here is derived from an EMBL/GenBank/DDBJ whole genome shotgun (WGS) entry which is preliminary data.</text>
</comment>
<dbReference type="SMART" id="SM00184">
    <property type="entry name" value="RING"/>
    <property type="match status" value="1"/>
</dbReference>
<dbReference type="Pfam" id="PF13923">
    <property type="entry name" value="zf-C3HC4_2"/>
    <property type="match status" value="1"/>
</dbReference>
<dbReference type="InterPro" id="IPR050731">
    <property type="entry name" value="HRD1_E3_ubiq-ligases"/>
</dbReference>
<dbReference type="PANTHER" id="PTHR22763:SF191">
    <property type="entry name" value="RING FINGER PROTEIN 145 HOMOLOG"/>
    <property type="match status" value="1"/>
</dbReference>
<accession>A0A6S7HI07</accession>
<proteinExistence type="predicted"/>